<keyword evidence="1" id="KW-0812">Transmembrane</keyword>
<organismHost>
    <name type="scientific">Macaca</name>
    <name type="common">macaques</name>
    <dbReference type="NCBI Taxonomy" id="9539"/>
</organismHost>
<keyword evidence="1" id="KW-0472">Membrane</keyword>
<protein>
    <submittedName>
        <fullName evidence="2">Membrane protein RL11F</fullName>
    </submittedName>
</protein>
<evidence type="ECO:0000313" key="2">
    <source>
        <dbReference type="EMBL" id="AEV80549.1"/>
    </source>
</evidence>
<evidence type="ECO:0000256" key="1">
    <source>
        <dbReference type="SAM" id="Phobius"/>
    </source>
</evidence>
<accession>G8XTQ7</accession>
<name>G8XTQ7_SCMVC</name>
<gene>
    <name evidence="2" type="primary">RL11F</name>
</gene>
<reference evidence="2" key="1">
    <citation type="submission" date="2011-12" db="EMBL/GenBank/DDBJ databases">
        <title>Comparative genomics of primate cytomegaloviruses.</title>
        <authorList>
            <person name="Davison A.J."/>
            <person name="Holton M."/>
            <person name="Dolan A."/>
            <person name="Dargan D.J."/>
            <person name="Gatherer D."/>
            <person name="Hayward G.S."/>
        </authorList>
    </citation>
    <scope>NUCLEOTIDE SEQUENCE [LARGE SCALE GENOMIC DNA]</scope>
    <source>
        <strain evidence="2">Colburn</strain>
    </source>
</reference>
<dbReference type="EMBL" id="FJ483969">
    <property type="protein sequence ID" value="AEV80549.1"/>
    <property type="molecule type" value="Genomic_DNA"/>
</dbReference>
<feature type="transmembrane region" description="Helical" evidence="1">
    <location>
        <begin position="161"/>
        <end position="182"/>
    </location>
</feature>
<dbReference type="Proteomes" id="UP000113346">
    <property type="component" value="Segment"/>
</dbReference>
<proteinExistence type="predicted"/>
<sequence>MFQIKYIYTICYTLTQRLIYVNTLTETTHNISVTLYNSVDLVDPDNSTFTLGQWSTNATKCNNPNLHLCSVTSQNVAPIFTFSNCETIFLQVNCTKKILHIKNVTTETPVQYTLTKSKNSETVQRHNFTLQLVYPTSPPPPPNETETIHAEASRSEAGVTIVTPVTVVTGGVLLAGLGYAYMRGWCPKFLKRSAPKRPMVTTL</sequence>
<organism evidence="2 3">
    <name type="scientific">Simian cytomegalovirus (strain Colburn)</name>
    <dbReference type="NCBI Taxonomy" id="50292"/>
    <lineage>
        <taxon>Viruses</taxon>
        <taxon>Duplodnaviria</taxon>
        <taxon>Heunggongvirae</taxon>
        <taxon>Peploviricota</taxon>
        <taxon>Herviviricetes</taxon>
        <taxon>Herpesvirales</taxon>
        <taxon>Orthoherpesviridae</taxon>
        <taxon>Betaherpesvirinae</taxon>
        <taxon>Cytomegalovirus</taxon>
        <taxon>Cytomegalovirus cercopithecinebeta5</taxon>
    </lineage>
</organism>
<keyword evidence="1" id="KW-1133">Transmembrane helix</keyword>
<evidence type="ECO:0000313" key="3">
    <source>
        <dbReference type="Proteomes" id="UP000113346"/>
    </source>
</evidence>